<name>A0ABP3K4Z1_9BACI</name>
<dbReference type="RefSeq" id="WP_343784735.1">
    <property type="nucleotide sequence ID" value="NZ_BAAACZ010000029.1"/>
</dbReference>
<dbReference type="InterPro" id="IPR024449">
    <property type="entry name" value="Anti-sigma_RsgI_N"/>
</dbReference>
<dbReference type="Pfam" id="PF23750">
    <property type="entry name" value="RsgI_M"/>
    <property type="match status" value="1"/>
</dbReference>
<protein>
    <submittedName>
        <fullName evidence="9">Anti-sigma-I factor RsgI</fullName>
    </submittedName>
</protein>
<evidence type="ECO:0000256" key="6">
    <source>
        <dbReference type="SAM" id="MobiDB-lite"/>
    </source>
</evidence>
<evidence type="ECO:0000313" key="9">
    <source>
        <dbReference type="EMBL" id="GAA0470948.1"/>
    </source>
</evidence>
<evidence type="ECO:0000256" key="7">
    <source>
        <dbReference type="SAM" id="Phobius"/>
    </source>
</evidence>
<keyword evidence="2" id="KW-1003">Cell membrane</keyword>
<reference evidence="10" key="1">
    <citation type="journal article" date="2019" name="Int. J. Syst. Evol. Microbiol.">
        <title>The Global Catalogue of Microorganisms (GCM) 10K type strain sequencing project: providing services to taxonomists for standard genome sequencing and annotation.</title>
        <authorList>
            <consortium name="The Broad Institute Genomics Platform"/>
            <consortium name="The Broad Institute Genome Sequencing Center for Infectious Disease"/>
            <person name="Wu L."/>
            <person name="Ma J."/>
        </authorList>
    </citation>
    <scope>NUCLEOTIDE SEQUENCE [LARGE SCALE GENOMIC DNA]</scope>
    <source>
        <strain evidence="10">JCM 14193</strain>
    </source>
</reference>
<dbReference type="Proteomes" id="UP001500740">
    <property type="component" value="Unassembled WGS sequence"/>
</dbReference>
<keyword evidence="10" id="KW-1185">Reference proteome</keyword>
<proteinExistence type="predicted"/>
<comment type="subcellular location">
    <subcellularLocation>
        <location evidence="1">Cell membrane</location>
        <topology evidence="1">Single-pass membrane protein</topology>
    </subcellularLocation>
</comment>
<keyword evidence="4 7" id="KW-1133">Transmembrane helix</keyword>
<feature type="compositionally biased region" description="Basic and acidic residues" evidence="6">
    <location>
        <begin position="373"/>
        <end position="399"/>
    </location>
</feature>
<evidence type="ECO:0000256" key="3">
    <source>
        <dbReference type="ARBA" id="ARBA00022692"/>
    </source>
</evidence>
<evidence type="ECO:0000256" key="5">
    <source>
        <dbReference type="ARBA" id="ARBA00023136"/>
    </source>
</evidence>
<evidence type="ECO:0000256" key="2">
    <source>
        <dbReference type="ARBA" id="ARBA00022475"/>
    </source>
</evidence>
<dbReference type="PROSITE" id="PS51849">
    <property type="entry name" value="RSGI_N"/>
    <property type="match status" value="1"/>
</dbReference>
<evidence type="ECO:0000259" key="8">
    <source>
        <dbReference type="PROSITE" id="PS51849"/>
    </source>
</evidence>
<feature type="region of interest" description="Disordered" evidence="6">
    <location>
        <begin position="291"/>
        <end position="437"/>
    </location>
</feature>
<sequence length="437" mass="49153">MHKGIVIERKKRYHIMLTSDGSFYKAQLENDPYIGEEVVFTPVEQTSRVLSFLNILQARNRWKALVTVVLSLALIAPLYFWMNSSQTYAYAYVNFDINPSIEFVIDESYDVISAEALNNNGSELLEDLDSFEGRSLEAVSSNVINLSRDLGYLEDDHHILLGVSYVEHLLQDEEPLLYSLSSQLLSEFDEDINIASFEVPEDLREEATKKNTSMNLMYATEVLYGEEDEGEKTEQVVHQRVDDDESIHKTNQDERIEGVLARFLDRTNRDELPPDLQKKIDEDRLTELIEELEGQDSGDIKGNREGDSDSSNNREQESSEHKNDQNEHNQSQRNHDQGNNQGQGNNNGNSGNENSDSDNNNSQSNNNGNGDQNEEKSDDDHPVFGEDGPPGKRSGEEHPGNGGNGNGKTPPGKDSDFVPPGQDDDFVPPGQRNKTIK</sequence>
<feature type="domain" description="RsgI N-terminal anti-sigma" evidence="8">
    <location>
        <begin position="2"/>
        <end position="49"/>
    </location>
</feature>
<feature type="compositionally biased region" description="Low complexity" evidence="6">
    <location>
        <begin position="337"/>
        <end position="371"/>
    </location>
</feature>
<dbReference type="Pfam" id="PF12791">
    <property type="entry name" value="RsgI_N"/>
    <property type="match status" value="1"/>
</dbReference>
<comment type="caution">
    <text evidence="9">The sequence shown here is derived from an EMBL/GenBank/DDBJ whole genome shotgun (WGS) entry which is preliminary data.</text>
</comment>
<keyword evidence="5 7" id="KW-0472">Membrane</keyword>
<evidence type="ECO:0000256" key="4">
    <source>
        <dbReference type="ARBA" id="ARBA00022989"/>
    </source>
</evidence>
<evidence type="ECO:0000256" key="1">
    <source>
        <dbReference type="ARBA" id="ARBA00004162"/>
    </source>
</evidence>
<feature type="transmembrane region" description="Helical" evidence="7">
    <location>
        <begin position="64"/>
        <end position="82"/>
    </location>
</feature>
<organism evidence="9 10">
    <name type="scientific">Alkalibacillus silvisoli</name>
    <dbReference type="NCBI Taxonomy" id="392823"/>
    <lineage>
        <taxon>Bacteria</taxon>
        <taxon>Bacillati</taxon>
        <taxon>Bacillota</taxon>
        <taxon>Bacilli</taxon>
        <taxon>Bacillales</taxon>
        <taxon>Bacillaceae</taxon>
        <taxon>Alkalibacillus</taxon>
    </lineage>
</organism>
<feature type="compositionally biased region" description="Basic and acidic residues" evidence="6">
    <location>
        <begin position="298"/>
        <end position="327"/>
    </location>
</feature>
<dbReference type="InterPro" id="IPR055431">
    <property type="entry name" value="RsgI_M"/>
</dbReference>
<evidence type="ECO:0000313" key="10">
    <source>
        <dbReference type="Proteomes" id="UP001500740"/>
    </source>
</evidence>
<keyword evidence="3 7" id="KW-0812">Transmembrane</keyword>
<dbReference type="EMBL" id="BAAACZ010000029">
    <property type="protein sequence ID" value="GAA0470948.1"/>
    <property type="molecule type" value="Genomic_DNA"/>
</dbReference>
<accession>A0ABP3K4Z1</accession>
<gene>
    <name evidence="9" type="primary">rsgI</name>
    <name evidence="9" type="ORF">GCM10008935_28600</name>
</gene>